<organism evidence="2 3">
    <name type="scientific">Mycobacterium leprae</name>
    <dbReference type="NCBI Taxonomy" id="1769"/>
    <lineage>
        <taxon>Bacteria</taxon>
        <taxon>Bacillati</taxon>
        <taxon>Actinomycetota</taxon>
        <taxon>Actinomycetes</taxon>
        <taxon>Mycobacteriales</taxon>
        <taxon>Mycobacteriaceae</taxon>
        <taxon>Mycobacterium</taxon>
    </lineage>
</organism>
<dbReference type="AlphaFoldDB" id="A0AAD0P7R0"/>
<feature type="domain" description="PE" evidence="1">
    <location>
        <begin position="1"/>
        <end position="27"/>
    </location>
</feature>
<proteinExistence type="predicted"/>
<dbReference type="InterPro" id="IPR000084">
    <property type="entry name" value="PE-PGRS_N"/>
</dbReference>
<protein>
    <submittedName>
        <fullName evidence="2">PE family protein</fullName>
    </submittedName>
</protein>
<dbReference type="InterPro" id="IPR038332">
    <property type="entry name" value="PPE_sf"/>
</dbReference>
<evidence type="ECO:0000313" key="2">
    <source>
        <dbReference type="EMBL" id="AWV48952.1"/>
    </source>
</evidence>
<reference evidence="2 3" key="1">
    <citation type="submission" date="2018-05" db="EMBL/GenBank/DDBJ databases">
        <title>Evolution of small genomes with special reference to Mycobacterium leprae.</title>
        <authorList>
            <person name="Mohanty P.S."/>
            <person name="Bansal A.K."/>
            <person name="Gupta U.D."/>
            <person name="Naaz F."/>
            <person name="Dwivedi V.D."/>
            <person name="Singh H."/>
            <person name="Gupta G."/>
            <person name="Sharma S."/>
            <person name="Arora M."/>
        </authorList>
    </citation>
    <scope>NUCLEOTIDE SEQUENCE [LARGE SCALE GENOMIC DNA]</scope>
    <source>
        <strain evidence="2 3">MRHRU-235-G</strain>
    </source>
</reference>
<dbReference type="Pfam" id="PF00934">
    <property type="entry name" value="PE"/>
    <property type="match status" value="1"/>
</dbReference>
<dbReference type="Gene3D" id="1.10.287.850">
    <property type="entry name" value="HP0062-like domain"/>
    <property type="match status" value="1"/>
</dbReference>
<evidence type="ECO:0000313" key="3">
    <source>
        <dbReference type="Proteomes" id="UP000249682"/>
    </source>
</evidence>
<dbReference type="Proteomes" id="UP000249682">
    <property type="component" value="Chromosome"/>
</dbReference>
<evidence type="ECO:0000259" key="1">
    <source>
        <dbReference type="Pfam" id="PF00934"/>
    </source>
</evidence>
<dbReference type="SUPFAM" id="SSF140459">
    <property type="entry name" value="PE/PPE dimer-like"/>
    <property type="match status" value="1"/>
</dbReference>
<accession>A0AAD0P7R0</accession>
<gene>
    <name evidence="2" type="ORF">DIJ64_02655</name>
</gene>
<sequence length="45" mass="4672">MGTSLSEVDAAAAAQTTGVLAAGDDEIRRPLRRCFRVRSGLPGAQ</sequence>
<name>A0AAD0P7R0_MYCLR</name>
<dbReference type="EMBL" id="CP029543">
    <property type="protein sequence ID" value="AWV48952.1"/>
    <property type="molecule type" value="Genomic_DNA"/>
</dbReference>
<dbReference type="RefSeq" id="WP_081439391.1">
    <property type="nucleotide sequence ID" value="NZ_CP029543.1"/>
</dbReference>